<accession>A0A942U582</accession>
<dbReference type="EMBL" id="JAGYPF010000002">
    <property type="protein sequence ID" value="MBS4212666.1"/>
    <property type="molecule type" value="Genomic_DNA"/>
</dbReference>
<dbReference type="Proteomes" id="UP000679749">
    <property type="component" value="Unassembled WGS sequence"/>
</dbReference>
<dbReference type="RefSeq" id="WP_213117199.1">
    <property type="nucleotide sequence ID" value="NZ_JAGYPF010000002.1"/>
</dbReference>
<reference evidence="2" key="1">
    <citation type="submission" date="2021-05" db="EMBL/GenBank/DDBJ databases">
        <title>Novel Bacillus species.</title>
        <authorList>
            <person name="Liu G."/>
        </authorList>
    </citation>
    <scope>NUCLEOTIDE SEQUENCE</scope>
    <source>
        <strain evidence="2">FJAT-49825</strain>
    </source>
</reference>
<dbReference type="AlphaFoldDB" id="A0A942U582"/>
<keyword evidence="1" id="KW-0812">Transmembrane</keyword>
<sequence length="61" mass="7519">MEIERKKYIKWSFKIILILMGFLFIKVFEAFILERIIHWIWNKPFVRMEESIDIFVTILAA</sequence>
<organism evidence="2 3">
    <name type="scientific">Neobacillus rhizophilus</name>
    <dbReference type="NCBI Taxonomy" id="2833579"/>
    <lineage>
        <taxon>Bacteria</taxon>
        <taxon>Bacillati</taxon>
        <taxon>Bacillota</taxon>
        <taxon>Bacilli</taxon>
        <taxon>Bacillales</taxon>
        <taxon>Bacillaceae</taxon>
        <taxon>Neobacillus</taxon>
    </lineage>
</organism>
<keyword evidence="1" id="KW-1133">Transmembrane helix</keyword>
<evidence type="ECO:0000256" key="1">
    <source>
        <dbReference type="SAM" id="Phobius"/>
    </source>
</evidence>
<keyword evidence="1" id="KW-0472">Membrane</keyword>
<comment type="caution">
    <text evidence="2">The sequence shown here is derived from an EMBL/GenBank/DDBJ whole genome shotgun (WGS) entry which is preliminary data.</text>
</comment>
<gene>
    <name evidence="2" type="ORF">KHA99_09425</name>
</gene>
<name>A0A942U582_9BACI</name>
<protein>
    <submittedName>
        <fullName evidence="2">Uncharacterized protein</fullName>
    </submittedName>
</protein>
<proteinExistence type="predicted"/>
<keyword evidence="3" id="KW-1185">Reference proteome</keyword>
<evidence type="ECO:0000313" key="3">
    <source>
        <dbReference type="Proteomes" id="UP000679749"/>
    </source>
</evidence>
<feature type="transmembrane region" description="Helical" evidence="1">
    <location>
        <begin position="12"/>
        <end position="33"/>
    </location>
</feature>
<evidence type="ECO:0000313" key="2">
    <source>
        <dbReference type="EMBL" id="MBS4212666.1"/>
    </source>
</evidence>